<accession>A0ACC0J5G8</accession>
<keyword evidence="2" id="KW-1185">Reference proteome</keyword>
<gene>
    <name evidence="1" type="ORF">MSG28_008379</name>
</gene>
<evidence type="ECO:0000313" key="2">
    <source>
        <dbReference type="Proteomes" id="UP001064048"/>
    </source>
</evidence>
<reference evidence="1 2" key="1">
    <citation type="journal article" date="2022" name="Genome Biol. Evol.">
        <title>The Spruce Budworm Genome: Reconstructing the Evolutionary History of Antifreeze Proteins.</title>
        <authorList>
            <person name="Beliveau C."/>
            <person name="Gagne P."/>
            <person name="Picq S."/>
            <person name="Vernygora O."/>
            <person name="Keeling C.I."/>
            <person name="Pinkney K."/>
            <person name="Doucet D."/>
            <person name="Wen F."/>
            <person name="Johnston J.S."/>
            <person name="Maaroufi H."/>
            <person name="Boyle B."/>
            <person name="Laroche J."/>
            <person name="Dewar K."/>
            <person name="Juretic N."/>
            <person name="Blackburn G."/>
            <person name="Nisole A."/>
            <person name="Brunet B."/>
            <person name="Brandao M."/>
            <person name="Lumley L."/>
            <person name="Duan J."/>
            <person name="Quan G."/>
            <person name="Lucarotti C.J."/>
            <person name="Roe A.D."/>
            <person name="Sperling F.A.H."/>
            <person name="Levesque R.C."/>
            <person name="Cusson M."/>
        </authorList>
    </citation>
    <scope>NUCLEOTIDE SEQUENCE [LARGE SCALE GENOMIC DNA]</scope>
    <source>
        <strain evidence="1">Glfc:IPQL:Cfum</strain>
    </source>
</reference>
<protein>
    <submittedName>
        <fullName evidence="1">Uncharacterized protein</fullName>
    </submittedName>
</protein>
<sequence length="238" mass="26642">MTPKVYPTGDLESSPYYYKFLQALLRLLAADENLLEDRGAFIIRQLCVLLNAEDIYKALSSLLVQEANLRFAATLVGVLSTILLTAAELHHLRLQLRAFSAPGTRQLFAGLYRCWCHSPVSLLALCLLTHNYQHCNALISTFGELEITVDFLTELDKLVQLIESPIFAYMRLELLGGAWSAELRGALYGLLMLLPQSEAFHTLRRRLQCAPAPAAPGLCGFFYIKLTVTDRLTPSHLM</sequence>
<proteinExistence type="predicted"/>
<name>A0ACC0J5G8_CHOFU</name>
<evidence type="ECO:0000313" key="1">
    <source>
        <dbReference type="EMBL" id="KAI8419690.1"/>
    </source>
</evidence>
<dbReference type="Proteomes" id="UP001064048">
    <property type="component" value="Chromosome 14"/>
</dbReference>
<comment type="caution">
    <text evidence="1">The sequence shown here is derived from an EMBL/GenBank/DDBJ whole genome shotgun (WGS) entry which is preliminary data.</text>
</comment>
<dbReference type="EMBL" id="CM046114">
    <property type="protein sequence ID" value="KAI8419690.1"/>
    <property type="molecule type" value="Genomic_DNA"/>
</dbReference>
<organism evidence="1 2">
    <name type="scientific">Choristoneura fumiferana</name>
    <name type="common">Spruce budworm moth</name>
    <name type="synonym">Archips fumiferana</name>
    <dbReference type="NCBI Taxonomy" id="7141"/>
    <lineage>
        <taxon>Eukaryota</taxon>
        <taxon>Metazoa</taxon>
        <taxon>Ecdysozoa</taxon>
        <taxon>Arthropoda</taxon>
        <taxon>Hexapoda</taxon>
        <taxon>Insecta</taxon>
        <taxon>Pterygota</taxon>
        <taxon>Neoptera</taxon>
        <taxon>Endopterygota</taxon>
        <taxon>Lepidoptera</taxon>
        <taxon>Glossata</taxon>
        <taxon>Ditrysia</taxon>
        <taxon>Tortricoidea</taxon>
        <taxon>Tortricidae</taxon>
        <taxon>Tortricinae</taxon>
        <taxon>Choristoneura</taxon>
    </lineage>
</organism>